<dbReference type="PATRIC" id="fig|106592.7.peg.5121"/>
<dbReference type="Pfam" id="PF00578">
    <property type="entry name" value="AhpC-TSA"/>
    <property type="match status" value="1"/>
</dbReference>
<reference evidence="10" key="1">
    <citation type="submission" date="2015-07" db="EMBL/GenBank/DDBJ databases">
        <title>Whole genome sequence of an Ensifer adhaerens strain isolated from a cave pool in the Wind Cave National Park.</title>
        <authorList>
            <person name="Eng W.W.H."/>
            <person name="Gan H.M."/>
            <person name="Barton H.A."/>
            <person name="Savka M.A."/>
        </authorList>
    </citation>
    <scope>NUCLEOTIDE SEQUENCE [LARGE SCALE GENOMIC DNA]</scope>
    <source>
        <strain evidence="10">SD006</strain>
    </source>
</reference>
<dbReference type="Pfam" id="PF10417">
    <property type="entry name" value="1-cysPrx_C"/>
    <property type="match status" value="1"/>
</dbReference>
<feature type="active site" description="Cysteine sulfenic acid (-SOH) intermediate; for peroxidase activity" evidence="7">
    <location>
        <position position="49"/>
    </location>
</feature>
<keyword evidence="5" id="KW-0676">Redox-active center</keyword>
<comment type="similarity">
    <text evidence="1">Belongs to the peroxiredoxin family. AhpC/Prx1 subfamily.</text>
</comment>
<organism evidence="9 10">
    <name type="scientific">Ensifer adhaerens</name>
    <name type="common">Sinorhizobium morelense</name>
    <dbReference type="NCBI Taxonomy" id="106592"/>
    <lineage>
        <taxon>Bacteria</taxon>
        <taxon>Pseudomonadati</taxon>
        <taxon>Pseudomonadota</taxon>
        <taxon>Alphaproteobacteria</taxon>
        <taxon>Hyphomicrobiales</taxon>
        <taxon>Rhizobiaceae</taxon>
        <taxon>Sinorhizobium/Ensifer group</taxon>
        <taxon>Ensifer</taxon>
    </lineage>
</organism>
<keyword evidence="2 9" id="KW-0575">Peroxidase</keyword>
<dbReference type="GO" id="GO:0051920">
    <property type="term" value="F:peroxiredoxin activity"/>
    <property type="evidence" value="ECO:0007669"/>
    <property type="project" value="InterPro"/>
</dbReference>
<dbReference type="PIRSF" id="PIRSF000239">
    <property type="entry name" value="AHPC"/>
    <property type="match status" value="1"/>
</dbReference>
<dbReference type="InterPro" id="IPR000866">
    <property type="entry name" value="AhpC/TSA"/>
</dbReference>
<keyword evidence="4" id="KW-0560">Oxidoreductase</keyword>
<dbReference type="PANTHER" id="PTHR43503">
    <property type="entry name" value="MCG48959-RELATED"/>
    <property type="match status" value="1"/>
</dbReference>
<protein>
    <submittedName>
        <fullName evidence="9">Peroxidase</fullName>
    </submittedName>
</protein>
<dbReference type="Gene3D" id="3.30.1020.10">
    <property type="entry name" value="Antioxidant, Horf6, Chain A, domain2"/>
    <property type="match status" value="1"/>
</dbReference>
<dbReference type="FunFam" id="3.40.30.10:FF:000011">
    <property type="entry name" value="Peroxiredoxin PRX1"/>
    <property type="match status" value="1"/>
</dbReference>
<dbReference type="InterPro" id="IPR036249">
    <property type="entry name" value="Thioredoxin-like_sf"/>
</dbReference>
<dbReference type="PANTHER" id="PTHR43503:SF4">
    <property type="entry name" value="PEROXIREDOXIN-6"/>
    <property type="match status" value="1"/>
</dbReference>
<proteinExistence type="inferred from homology"/>
<dbReference type="FunFam" id="3.30.1020.10:FF:000001">
    <property type="entry name" value="1-Cys peroxiredoxin"/>
    <property type="match status" value="1"/>
</dbReference>
<evidence type="ECO:0000256" key="2">
    <source>
        <dbReference type="ARBA" id="ARBA00022559"/>
    </source>
</evidence>
<evidence type="ECO:0000313" key="9">
    <source>
        <dbReference type="EMBL" id="KOF13706.1"/>
    </source>
</evidence>
<dbReference type="InterPro" id="IPR013766">
    <property type="entry name" value="Thioredoxin_domain"/>
</dbReference>
<name>A0A0L8BG87_ENSAD</name>
<sequence>MGSTVTLSINDIAPDFQAETTEGKIQFHDWIGDSWAVLFSHPKDFTPVCTTELGYMAKIKPEFDQRGVKIIGLSVDPLDRHAGWVSDIAETQGAEPNFPMIADIDYNVSKLYGMLPAPVSGDPTQRTPADNQTVRNVFVVGPDKKVKLILVYPMTTGRNFDEVLRVIDSLQLTAKHKVATPVNWKQGEDVIIAGSVSDEEAKQKYPEGWRAPKPYIRIVPQPK</sequence>
<dbReference type="InterPro" id="IPR024706">
    <property type="entry name" value="Peroxiredoxin_AhpC-typ"/>
</dbReference>
<evidence type="ECO:0000256" key="3">
    <source>
        <dbReference type="ARBA" id="ARBA00022862"/>
    </source>
</evidence>
<evidence type="ECO:0000256" key="4">
    <source>
        <dbReference type="ARBA" id="ARBA00023002"/>
    </source>
</evidence>
<dbReference type="Proteomes" id="UP000037425">
    <property type="component" value="Unassembled WGS sequence"/>
</dbReference>
<dbReference type="AlphaFoldDB" id="A0A0L8BG87"/>
<evidence type="ECO:0000259" key="8">
    <source>
        <dbReference type="PROSITE" id="PS51352"/>
    </source>
</evidence>
<accession>A0A0L8BG87</accession>
<evidence type="ECO:0000313" key="10">
    <source>
        <dbReference type="Proteomes" id="UP000037425"/>
    </source>
</evidence>
<feature type="domain" description="Thioredoxin" evidence="8">
    <location>
        <begin position="7"/>
        <end position="172"/>
    </location>
</feature>
<dbReference type="GO" id="GO:0005829">
    <property type="term" value="C:cytosol"/>
    <property type="evidence" value="ECO:0007669"/>
    <property type="project" value="TreeGrafter"/>
</dbReference>
<dbReference type="CDD" id="cd03016">
    <property type="entry name" value="PRX_1cys"/>
    <property type="match status" value="1"/>
</dbReference>
<dbReference type="OrthoDB" id="9812811at2"/>
<comment type="caution">
    <text evidence="9">The sequence shown here is derived from an EMBL/GenBank/DDBJ whole genome shotgun (WGS) entry which is preliminary data.</text>
</comment>
<keyword evidence="3" id="KW-0049">Antioxidant</keyword>
<evidence type="ECO:0000256" key="6">
    <source>
        <dbReference type="ARBA" id="ARBA00025719"/>
    </source>
</evidence>
<comment type="similarity">
    <text evidence="6">Belongs to the peroxiredoxin family. Prx6 subfamily.</text>
</comment>
<dbReference type="InterPro" id="IPR045020">
    <property type="entry name" value="PRX_1cys"/>
</dbReference>
<evidence type="ECO:0000256" key="1">
    <source>
        <dbReference type="ARBA" id="ARBA00009796"/>
    </source>
</evidence>
<dbReference type="EMBL" id="LGAP01000033">
    <property type="protein sequence ID" value="KOF13706.1"/>
    <property type="molecule type" value="Genomic_DNA"/>
</dbReference>
<evidence type="ECO:0000256" key="7">
    <source>
        <dbReference type="PIRSR" id="PIRSR000239-1"/>
    </source>
</evidence>
<dbReference type="Gene3D" id="3.40.30.10">
    <property type="entry name" value="Glutaredoxin"/>
    <property type="match status" value="1"/>
</dbReference>
<dbReference type="PROSITE" id="PS51352">
    <property type="entry name" value="THIOREDOXIN_2"/>
    <property type="match status" value="1"/>
</dbReference>
<dbReference type="GO" id="GO:0045454">
    <property type="term" value="P:cell redox homeostasis"/>
    <property type="evidence" value="ECO:0007669"/>
    <property type="project" value="TreeGrafter"/>
</dbReference>
<dbReference type="InterPro" id="IPR019479">
    <property type="entry name" value="Peroxiredoxin_C"/>
</dbReference>
<dbReference type="SUPFAM" id="SSF52833">
    <property type="entry name" value="Thioredoxin-like"/>
    <property type="match status" value="1"/>
</dbReference>
<gene>
    <name evidence="9" type="ORF">AC244_29815</name>
</gene>
<evidence type="ECO:0000256" key="5">
    <source>
        <dbReference type="ARBA" id="ARBA00023284"/>
    </source>
</evidence>